<dbReference type="AlphaFoldDB" id="A0A815XW80"/>
<dbReference type="Proteomes" id="UP000681722">
    <property type="component" value="Unassembled WGS sequence"/>
</dbReference>
<protein>
    <submittedName>
        <fullName evidence="2">Uncharacterized protein</fullName>
    </submittedName>
</protein>
<accession>A0A815XW80</accession>
<organism evidence="2 4">
    <name type="scientific">Didymodactylos carnosus</name>
    <dbReference type="NCBI Taxonomy" id="1234261"/>
    <lineage>
        <taxon>Eukaryota</taxon>
        <taxon>Metazoa</taxon>
        <taxon>Spiralia</taxon>
        <taxon>Gnathifera</taxon>
        <taxon>Rotifera</taxon>
        <taxon>Eurotatoria</taxon>
        <taxon>Bdelloidea</taxon>
        <taxon>Philodinida</taxon>
        <taxon>Philodinidae</taxon>
        <taxon>Didymodactylos</taxon>
    </lineage>
</organism>
<keyword evidence="4" id="KW-1185">Reference proteome</keyword>
<proteinExistence type="predicted"/>
<comment type="caution">
    <text evidence="2">The sequence shown here is derived from an EMBL/GenBank/DDBJ whole genome shotgun (WGS) entry which is preliminary data.</text>
</comment>
<dbReference type="EMBL" id="CAJNOQ010028577">
    <property type="protein sequence ID" value="CAF1562593.1"/>
    <property type="molecule type" value="Genomic_DNA"/>
</dbReference>
<evidence type="ECO:0000313" key="2">
    <source>
        <dbReference type="EMBL" id="CAF1562593.1"/>
    </source>
</evidence>
<dbReference type="Proteomes" id="UP000663829">
    <property type="component" value="Unassembled WGS sequence"/>
</dbReference>
<dbReference type="EMBL" id="CAJOBC010094342">
    <property type="protein sequence ID" value="CAF4424199.1"/>
    <property type="molecule type" value="Genomic_DNA"/>
</dbReference>
<evidence type="ECO:0000313" key="4">
    <source>
        <dbReference type="Proteomes" id="UP000663829"/>
    </source>
</evidence>
<name>A0A815XW80_9BILA</name>
<gene>
    <name evidence="2" type="ORF">GPM918_LOCUS39858</name>
    <name evidence="3" type="ORF">SRO942_LOCUS40767</name>
</gene>
<evidence type="ECO:0000256" key="1">
    <source>
        <dbReference type="SAM" id="MobiDB-lite"/>
    </source>
</evidence>
<evidence type="ECO:0000313" key="3">
    <source>
        <dbReference type="EMBL" id="CAF4424199.1"/>
    </source>
</evidence>
<reference evidence="2" key="1">
    <citation type="submission" date="2021-02" db="EMBL/GenBank/DDBJ databases">
        <authorList>
            <person name="Nowell W R."/>
        </authorList>
    </citation>
    <scope>NUCLEOTIDE SEQUENCE</scope>
</reference>
<feature type="region of interest" description="Disordered" evidence="1">
    <location>
        <begin position="47"/>
        <end position="75"/>
    </location>
</feature>
<sequence length="75" mass="7905">MTPVTSSRNETIIIDEDSEELDHSDIDILTNRFNGFNDKAHVKLNTFNTPDGGGGDGDGGSDLCRLPGGSASVPL</sequence>
<feature type="compositionally biased region" description="Gly residues" evidence="1">
    <location>
        <begin position="51"/>
        <end position="60"/>
    </location>
</feature>